<reference evidence="1" key="1">
    <citation type="submission" date="2021-01" db="EMBL/GenBank/DDBJ databases">
        <title>Whole genome shotgun sequence of Rhizocola hellebori NBRC 109834.</title>
        <authorList>
            <person name="Komaki H."/>
            <person name="Tamura T."/>
        </authorList>
    </citation>
    <scope>NUCLEOTIDE SEQUENCE</scope>
    <source>
        <strain evidence="1">NBRC 109834</strain>
    </source>
</reference>
<sequence length="227" mass="25388">MADSPTPSQATLPSFTSWPSFPFEGTFTIKPLDPAVENEPPRKGEDVAECTACNTSDDTYVWVNERWRVRALDKPTGLPMVLLLEPRSHLDMGDLPNLLAAELGVMTVRLERAIRSMDDVARVHVYRWGDGTAHLQLWFMARPKGQLQLRGTFLPMWDEIMSPVDEAQWKENLALIAAWLADFGGTAVAEPPRIDWQAPSRVTEDPVTPLELEAPVLLEEEKPAEAS</sequence>
<organism evidence="1 2">
    <name type="scientific">Rhizocola hellebori</name>
    <dbReference type="NCBI Taxonomy" id="1392758"/>
    <lineage>
        <taxon>Bacteria</taxon>
        <taxon>Bacillati</taxon>
        <taxon>Actinomycetota</taxon>
        <taxon>Actinomycetes</taxon>
        <taxon>Micromonosporales</taxon>
        <taxon>Micromonosporaceae</taxon>
        <taxon>Rhizocola</taxon>
    </lineage>
</organism>
<accession>A0A8J3QGD4</accession>
<dbReference type="Proteomes" id="UP000612899">
    <property type="component" value="Unassembled WGS sequence"/>
</dbReference>
<dbReference type="AlphaFoldDB" id="A0A8J3QGD4"/>
<evidence type="ECO:0000313" key="2">
    <source>
        <dbReference type="Proteomes" id="UP000612899"/>
    </source>
</evidence>
<comment type="caution">
    <text evidence="1">The sequence shown here is derived from an EMBL/GenBank/DDBJ whole genome shotgun (WGS) entry which is preliminary data.</text>
</comment>
<keyword evidence="2" id="KW-1185">Reference proteome</keyword>
<gene>
    <name evidence="1" type="ORF">Rhe02_70450</name>
</gene>
<dbReference type="SUPFAM" id="SSF54197">
    <property type="entry name" value="HIT-like"/>
    <property type="match status" value="1"/>
</dbReference>
<dbReference type="Gene3D" id="3.30.428.10">
    <property type="entry name" value="HIT-like"/>
    <property type="match status" value="1"/>
</dbReference>
<protein>
    <submittedName>
        <fullName evidence="1">Uncharacterized protein</fullName>
    </submittedName>
</protein>
<evidence type="ECO:0000313" key="1">
    <source>
        <dbReference type="EMBL" id="GIH08978.1"/>
    </source>
</evidence>
<name>A0A8J3QGD4_9ACTN</name>
<proteinExistence type="predicted"/>
<dbReference type="EMBL" id="BONY01000058">
    <property type="protein sequence ID" value="GIH08978.1"/>
    <property type="molecule type" value="Genomic_DNA"/>
</dbReference>
<dbReference type="InterPro" id="IPR036265">
    <property type="entry name" value="HIT-like_sf"/>
</dbReference>